<keyword evidence="5" id="KW-0732">Signal</keyword>
<accession>A0A318XRB5</accession>
<dbReference type="GO" id="GO:0009279">
    <property type="term" value="C:cell outer membrane"/>
    <property type="evidence" value="ECO:0007669"/>
    <property type="project" value="TreeGrafter"/>
</dbReference>
<protein>
    <recommendedName>
        <fullName evidence="4">Probable pectate lyase C</fullName>
        <ecNumber evidence="3">3.2.1.4</ecNumber>
    </recommendedName>
</protein>
<dbReference type="InterPro" id="IPR036439">
    <property type="entry name" value="Dockerin_dom_sf"/>
</dbReference>
<comment type="caution">
    <text evidence="14">The sequence shown here is derived from an EMBL/GenBank/DDBJ whole genome shotgun (WGS) entry which is preliminary data.</text>
</comment>
<dbReference type="Pfam" id="PF00404">
    <property type="entry name" value="Dockerin_1"/>
    <property type="match status" value="1"/>
</dbReference>
<dbReference type="CDD" id="cd14256">
    <property type="entry name" value="Dockerin_I"/>
    <property type="match status" value="1"/>
</dbReference>
<evidence type="ECO:0000256" key="12">
    <source>
        <dbReference type="PROSITE-ProRule" id="PRU10040"/>
    </source>
</evidence>
<keyword evidence="15" id="KW-1185">Reference proteome</keyword>
<dbReference type="Pfam" id="PF01095">
    <property type="entry name" value="Pectinesterase"/>
    <property type="match status" value="1"/>
</dbReference>
<dbReference type="SUPFAM" id="SSF81853">
    <property type="entry name" value="Family 10 polysaccharide lyase"/>
    <property type="match status" value="1"/>
</dbReference>
<dbReference type="GO" id="GO:0030599">
    <property type="term" value="F:pectinesterase activity"/>
    <property type="evidence" value="ECO:0007669"/>
    <property type="project" value="InterPro"/>
</dbReference>
<dbReference type="InterPro" id="IPR033131">
    <property type="entry name" value="Pectinesterase_Asp_AS"/>
</dbReference>
<dbReference type="PROSITE" id="PS51766">
    <property type="entry name" value="DOCKERIN"/>
    <property type="match status" value="1"/>
</dbReference>
<dbReference type="InterPro" id="IPR012334">
    <property type="entry name" value="Pectin_lyas_fold"/>
</dbReference>
<sequence>MIKGSRAEFLKALRTLVLVLIFSSAVLLPKAVLASSPDWNSVFKNSDDWFGGADGIALADSIIRYQLSDGGWRKDMTEATSGSWGKSTIDNDSTTSQLVVLAKTYRRTGDLKYLTACQRGIDLLLNGQYANGGWPQVFGEPGTYHAHITYNDNAMVHVMNILTSVSNKTGDFSFIDSARASKAAAAVQKGIQCFLDTQIVVNGAETAWCQQHDEYTLQPAGARAYELPSVCSSESVGIVNYLKAIKNPSAEIAYAIDSAVAWMAKVQLKGIKVVDTGDDRVVVSDPAAAPVWARFYEIGTNRPMFVDRDGSVHYQMSEISQERRTGYAWYGSWPAKLVSEAPIQLPVQTDYDMVVARDGSGDFTTVQAAINKVPSNSGTITSIYIKDGTYKEKINIASSKKNISLVGQSRTGTILTYGDSAGTVTSAGAALGTSGSASVTISGDGFRAENITFENSYDEAVNGSSQAVAVLAKADKAVFENCSFKGNQDTLYAGGNGGRQYYCDCYIEGDVDFIFGGATAVFNNCEIFSLNRSGGCVTAPSTPANQKGYLFYKCRLTSSCTSKTISLGRPWIPSSSTDSITPKVLFRECELGNHIAAAGWTSMSGNNPENYEMWEYLDTGAGSNASRKQLPSSKASEYTMEKFLAGADGWNPVETGIIEQPAADGLYIGALSVKDSANASDWSIQSNLQAGDFVFGDRTVKFGRIPDSLIGAEWIKTACDSKTYAAEQAAFTAKAAITVYIAADTRLTEIPAWLSSWSKTGETLTNDASIIFNIYKKDFTANSVVSLGTNGASSGVVNYIVIIKPYSAAAVKYGDVNNDGSIDALDFALMKKHLLGAGLLTGDALKAADADKNGSVDALDFALLKKYLLGAVSGF</sequence>
<dbReference type="EMBL" id="QKMR01000001">
    <property type="protein sequence ID" value="PYG90189.1"/>
    <property type="molecule type" value="Genomic_DNA"/>
</dbReference>
<evidence type="ECO:0000256" key="3">
    <source>
        <dbReference type="ARBA" id="ARBA00012601"/>
    </source>
</evidence>
<dbReference type="NCBIfam" id="TIGR02474">
    <property type="entry name" value="pec_lyase"/>
    <property type="match status" value="1"/>
</dbReference>
<feature type="domain" description="Dockerin" evidence="13">
    <location>
        <begin position="809"/>
        <end position="875"/>
    </location>
</feature>
<keyword evidence="14" id="KW-0456">Lyase</keyword>
<dbReference type="Gene3D" id="2.160.20.10">
    <property type="entry name" value="Single-stranded right-handed beta-helix, Pectin lyase-like"/>
    <property type="match status" value="1"/>
</dbReference>
<dbReference type="SUPFAM" id="SSF63446">
    <property type="entry name" value="Type I dockerin domain"/>
    <property type="match status" value="1"/>
</dbReference>
<dbReference type="Proteomes" id="UP000248132">
    <property type="component" value="Unassembled WGS sequence"/>
</dbReference>
<keyword evidence="11" id="KW-0624">Polysaccharide degradation</keyword>
<evidence type="ECO:0000256" key="2">
    <source>
        <dbReference type="ARBA" id="ARBA00008891"/>
    </source>
</evidence>
<dbReference type="GO" id="GO:0008810">
    <property type="term" value="F:cellulase activity"/>
    <property type="evidence" value="ECO:0007669"/>
    <property type="project" value="UniProtKB-EC"/>
</dbReference>
<keyword evidence="10" id="KW-0326">Glycosidase</keyword>
<dbReference type="AlphaFoldDB" id="A0A318XRB5"/>
<evidence type="ECO:0000256" key="10">
    <source>
        <dbReference type="ARBA" id="ARBA00023295"/>
    </source>
</evidence>
<reference evidence="14 15" key="1">
    <citation type="submission" date="2018-06" db="EMBL/GenBank/DDBJ databases">
        <title>Genomic Encyclopedia of Type Strains, Phase I: the one thousand microbial genomes (KMG-I) project.</title>
        <authorList>
            <person name="Kyrpides N."/>
        </authorList>
    </citation>
    <scope>NUCLEOTIDE SEQUENCE [LARGE SCALE GENOMIC DNA]</scope>
    <source>
        <strain evidence="14 15">DSM 19573</strain>
    </source>
</reference>
<evidence type="ECO:0000256" key="9">
    <source>
        <dbReference type="ARBA" id="ARBA00023277"/>
    </source>
</evidence>
<evidence type="ECO:0000256" key="5">
    <source>
        <dbReference type="ARBA" id="ARBA00022729"/>
    </source>
</evidence>
<dbReference type="PANTHER" id="PTHR31321">
    <property type="entry name" value="ACYL-COA THIOESTER HYDROLASE YBHC-RELATED"/>
    <property type="match status" value="1"/>
</dbReference>
<evidence type="ECO:0000259" key="13">
    <source>
        <dbReference type="PROSITE" id="PS51766"/>
    </source>
</evidence>
<dbReference type="GO" id="GO:0016829">
    <property type="term" value="F:lyase activity"/>
    <property type="evidence" value="ECO:0007669"/>
    <property type="project" value="UniProtKB-KW"/>
</dbReference>
<keyword evidence="7" id="KW-0136">Cellulose degradation</keyword>
<dbReference type="PROSITE" id="PS00018">
    <property type="entry name" value="EF_HAND_1"/>
    <property type="match status" value="2"/>
</dbReference>
<dbReference type="RefSeq" id="WP_242981104.1">
    <property type="nucleotide sequence ID" value="NZ_QKMR01000001.1"/>
</dbReference>
<proteinExistence type="inferred from homology"/>
<comment type="similarity">
    <text evidence="2">Belongs to the pectinesterase family.</text>
</comment>
<dbReference type="Gene3D" id="1.10.1330.10">
    <property type="entry name" value="Dockerin domain"/>
    <property type="match status" value="1"/>
</dbReference>
<dbReference type="GO" id="GO:0030245">
    <property type="term" value="P:cellulose catabolic process"/>
    <property type="evidence" value="ECO:0007669"/>
    <property type="project" value="UniProtKB-KW"/>
</dbReference>
<dbReference type="InterPro" id="IPR002105">
    <property type="entry name" value="Dockerin_1_rpt"/>
</dbReference>
<evidence type="ECO:0000313" key="14">
    <source>
        <dbReference type="EMBL" id="PYG90189.1"/>
    </source>
</evidence>
<feature type="active site" evidence="12">
    <location>
        <position position="512"/>
    </location>
</feature>
<evidence type="ECO:0000256" key="11">
    <source>
        <dbReference type="ARBA" id="ARBA00023326"/>
    </source>
</evidence>
<organism evidence="14 15">
    <name type="scientific">Ruminiclostridium sufflavum DSM 19573</name>
    <dbReference type="NCBI Taxonomy" id="1121337"/>
    <lineage>
        <taxon>Bacteria</taxon>
        <taxon>Bacillati</taxon>
        <taxon>Bacillota</taxon>
        <taxon>Clostridia</taxon>
        <taxon>Eubacteriales</taxon>
        <taxon>Oscillospiraceae</taxon>
        <taxon>Ruminiclostridium</taxon>
    </lineage>
</organism>
<dbReference type="SUPFAM" id="SSF51126">
    <property type="entry name" value="Pectin lyase-like"/>
    <property type="match status" value="1"/>
</dbReference>
<dbReference type="InterPro" id="IPR018247">
    <property type="entry name" value="EF_Hand_1_Ca_BS"/>
</dbReference>
<name>A0A318XRB5_9FIRM</name>
<dbReference type="PROSITE" id="PS00800">
    <property type="entry name" value="PECTINESTERASE_1"/>
    <property type="match status" value="1"/>
</dbReference>
<dbReference type="InterPro" id="IPR011050">
    <property type="entry name" value="Pectin_lyase_fold/virulence"/>
</dbReference>
<dbReference type="PROSITE" id="PS00503">
    <property type="entry name" value="PECTINESTERASE_2"/>
    <property type="match status" value="1"/>
</dbReference>
<dbReference type="Gene3D" id="1.50.10.20">
    <property type="match status" value="1"/>
</dbReference>
<evidence type="ECO:0000256" key="6">
    <source>
        <dbReference type="ARBA" id="ARBA00022801"/>
    </source>
</evidence>
<evidence type="ECO:0000256" key="4">
    <source>
        <dbReference type="ARBA" id="ARBA00016512"/>
    </source>
</evidence>
<evidence type="ECO:0000256" key="1">
    <source>
        <dbReference type="ARBA" id="ARBA00000966"/>
    </source>
</evidence>
<dbReference type="InterPro" id="IPR016134">
    <property type="entry name" value="Dockerin_dom"/>
</dbReference>
<evidence type="ECO:0000256" key="8">
    <source>
        <dbReference type="ARBA" id="ARBA00023085"/>
    </source>
</evidence>
<evidence type="ECO:0000256" key="7">
    <source>
        <dbReference type="ARBA" id="ARBA00023001"/>
    </source>
</evidence>
<dbReference type="EC" id="3.2.1.4" evidence="3"/>
<dbReference type="InterPro" id="IPR012669">
    <property type="entry name" value="Pectate_lyase"/>
</dbReference>
<dbReference type="InterPro" id="IPR000070">
    <property type="entry name" value="Pectinesterase_cat"/>
</dbReference>
<comment type="catalytic activity">
    <reaction evidence="1">
        <text>Endohydrolysis of (1-&gt;4)-beta-D-glucosidic linkages in cellulose, lichenin and cereal beta-D-glucans.</text>
        <dbReference type="EC" id="3.2.1.4"/>
    </reaction>
</comment>
<dbReference type="GO" id="GO:0042545">
    <property type="term" value="P:cell wall modification"/>
    <property type="evidence" value="ECO:0007669"/>
    <property type="project" value="InterPro"/>
</dbReference>
<gene>
    <name evidence="14" type="ORF">LY28_00069</name>
</gene>
<keyword evidence="8" id="KW-0063">Aspartyl esterase</keyword>
<evidence type="ECO:0000313" key="15">
    <source>
        <dbReference type="Proteomes" id="UP000248132"/>
    </source>
</evidence>
<dbReference type="InterPro" id="IPR018040">
    <property type="entry name" value="Pectinesterase_Tyr_AS"/>
</dbReference>
<keyword evidence="6" id="KW-0378">Hydrolase</keyword>
<keyword evidence="9" id="KW-0119">Carbohydrate metabolism</keyword>
<dbReference type="Pfam" id="PF09492">
    <property type="entry name" value="Pec_lyase"/>
    <property type="match status" value="1"/>
</dbReference>
<dbReference type="PANTHER" id="PTHR31321:SF57">
    <property type="entry name" value="PECTINESTERASE 53-RELATED"/>
    <property type="match status" value="1"/>
</dbReference>